<reference evidence="2 3" key="1">
    <citation type="journal article" date="2006" name="Int. J. Syst. Evol. Microbiol.">
        <title>Myroides pelagicus sp. nov., isolated from seawater in Thailand.</title>
        <authorList>
            <person name="Yoon J."/>
            <person name="Maneerat S."/>
            <person name="Kawai F."/>
            <person name="Yokota A."/>
        </authorList>
    </citation>
    <scope>NUCLEOTIDE SEQUENCE [LARGE SCALE GENOMIC DNA]</scope>
    <source>
        <strain evidence="2 3">SM1T</strain>
    </source>
</reference>
<evidence type="ECO:0000259" key="1">
    <source>
        <dbReference type="Pfam" id="PF13302"/>
    </source>
</evidence>
<keyword evidence="3" id="KW-1185">Reference proteome</keyword>
<gene>
    <name evidence="2" type="ORF">GJV77_11030</name>
</gene>
<proteinExistence type="predicted"/>
<dbReference type="SUPFAM" id="SSF55729">
    <property type="entry name" value="Acyl-CoA N-acyltransferases (Nat)"/>
    <property type="match status" value="1"/>
</dbReference>
<dbReference type="GO" id="GO:0016747">
    <property type="term" value="F:acyltransferase activity, transferring groups other than amino-acyl groups"/>
    <property type="evidence" value="ECO:0007669"/>
    <property type="project" value="InterPro"/>
</dbReference>
<dbReference type="Pfam" id="PF13302">
    <property type="entry name" value="Acetyltransf_3"/>
    <property type="match status" value="1"/>
</dbReference>
<name>A0A7K1GPD8_9FLAO</name>
<feature type="domain" description="N-acetyltransferase" evidence="1">
    <location>
        <begin position="11"/>
        <end position="98"/>
    </location>
</feature>
<comment type="caution">
    <text evidence="2">The sequence shown here is derived from an EMBL/GenBank/DDBJ whole genome shotgun (WGS) entry which is preliminary data.</text>
</comment>
<evidence type="ECO:0000313" key="3">
    <source>
        <dbReference type="Proteomes" id="UP000488936"/>
    </source>
</evidence>
<dbReference type="Gene3D" id="3.40.630.30">
    <property type="match status" value="1"/>
</dbReference>
<dbReference type="OrthoDB" id="9784707at2"/>
<protein>
    <submittedName>
        <fullName evidence="2">GNAT family N-acetyltransferase</fullName>
    </submittedName>
</protein>
<sequence>MLDFIDKAGKRESILYCIRFKDFLAPIGYIYLEAPKTEQENWKAKVWLNGSMQKKGIMSNALKSLVPMLSDFGIPCLEYSVSAVHDSGQKIFEKIGFQLINESNGLNTYHYKVQ</sequence>
<dbReference type="RefSeq" id="WP_155036414.1">
    <property type="nucleotide sequence ID" value="NZ_JBHTIG010000029.1"/>
</dbReference>
<dbReference type="EMBL" id="WMJY01000026">
    <property type="protein sequence ID" value="MTH30429.1"/>
    <property type="molecule type" value="Genomic_DNA"/>
</dbReference>
<keyword evidence="2" id="KW-0808">Transferase</keyword>
<dbReference type="InterPro" id="IPR000182">
    <property type="entry name" value="GNAT_dom"/>
</dbReference>
<dbReference type="InterPro" id="IPR016181">
    <property type="entry name" value="Acyl_CoA_acyltransferase"/>
</dbReference>
<accession>A0A7K1GPD8</accession>
<organism evidence="2 3">
    <name type="scientific">Myroides pelagicus</name>
    <dbReference type="NCBI Taxonomy" id="270914"/>
    <lineage>
        <taxon>Bacteria</taxon>
        <taxon>Pseudomonadati</taxon>
        <taxon>Bacteroidota</taxon>
        <taxon>Flavobacteriia</taxon>
        <taxon>Flavobacteriales</taxon>
        <taxon>Flavobacteriaceae</taxon>
        <taxon>Myroides</taxon>
    </lineage>
</organism>
<dbReference type="Proteomes" id="UP000488936">
    <property type="component" value="Unassembled WGS sequence"/>
</dbReference>
<evidence type="ECO:0000313" key="2">
    <source>
        <dbReference type="EMBL" id="MTH30429.1"/>
    </source>
</evidence>
<dbReference type="AlphaFoldDB" id="A0A7K1GPD8"/>